<feature type="domain" description="Transposase IS116/IS110/IS902 C-terminal" evidence="3">
    <location>
        <begin position="287"/>
        <end position="371"/>
    </location>
</feature>
<comment type="caution">
    <text evidence="4">The sequence shown here is derived from an EMBL/GenBank/DDBJ whole genome shotgun (WGS) entry which is preliminary data.</text>
</comment>
<accession>A0A927MT34</accession>
<dbReference type="PANTHER" id="PTHR33055:SF13">
    <property type="entry name" value="TRANSPOSASE"/>
    <property type="match status" value="1"/>
</dbReference>
<feature type="coiled-coil region" evidence="1">
    <location>
        <begin position="248"/>
        <end position="282"/>
    </location>
</feature>
<dbReference type="Proteomes" id="UP000658225">
    <property type="component" value="Unassembled WGS sequence"/>
</dbReference>
<organism evidence="4 5">
    <name type="scientific">Sporosarcina limicola</name>
    <dbReference type="NCBI Taxonomy" id="34101"/>
    <lineage>
        <taxon>Bacteria</taxon>
        <taxon>Bacillati</taxon>
        <taxon>Bacillota</taxon>
        <taxon>Bacilli</taxon>
        <taxon>Bacillales</taxon>
        <taxon>Caryophanaceae</taxon>
        <taxon>Sporosarcina</taxon>
    </lineage>
</organism>
<evidence type="ECO:0000256" key="1">
    <source>
        <dbReference type="SAM" id="Coils"/>
    </source>
</evidence>
<dbReference type="GO" id="GO:0004803">
    <property type="term" value="F:transposase activity"/>
    <property type="evidence" value="ECO:0007669"/>
    <property type="project" value="InterPro"/>
</dbReference>
<dbReference type="GO" id="GO:0006313">
    <property type="term" value="P:DNA transposition"/>
    <property type="evidence" value="ECO:0007669"/>
    <property type="project" value="InterPro"/>
</dbReference>
<dbReference type="EMBL" id="JADBEL010000039">
    <property type="protein sequence ID" value="MBE1556856.1"/>
    <property type="molecule type" value="Genomic_DNA"/>
</dbReference>
<gene>
    <name evidence="4" type="ORF">H4683_003982</name>
</gene>
<dbReference type="InterPro" id="IPR002525">
    <property type="entry name" value="Transp_IS110-like_N"/>
</dbReference>
<proteinExistence type="predicted"/>
<dbReference type="InterPro" id="IPR003346">
    <property type="entry name" value="Transposase_20"/>
</dbReference>
<feature type="domain" description="Transposase IS110-like N-terminal" evidence="2">
    <location>
        <begin position="19"/>
        <end position="179"/>
    </location>
</feature>
<dbReference type="RefSeq" id="WP_225942239.1">
    <property type="nucleotide sequence ID" value="NZ_JADBEL010000039.1"/>
</dbReference>
<evidence type="ECO:0000313" key="4">
    <source>
        <dbReference type="EMBL" id="MBE1556856.1"/>
    </source>
</evidence>
<protein>
    <submittedName>
        <fullName evidence="4">Transposase</fullName>
    </submittedName>
</protein>
<dbReference type="Pfam" id="PF01548">
    <property type="entry name" value="DEDD_Tnp_IS110"/>
    <property type="match status" value="1"/>
</dbReference>
<dbReference type="GO" id="GO:0003677">
    <property type="term" value="F:DNA binding"/>
    <property type="evidence" value="ECO:0007669"/>
    <property type="project" value="InterPro"/>
</dbReference>
<name>A0A927MT34_9BACL</name>
<dbReference type="InterPro" id="IPR047650">
    <property type="entry name" value="Transpos_IS110"/>
</dbReference>
<evidence type="ECO:0000313" key="5">
    <source>
        <dbReference type="Proteomes" id="UP000658225"/>
    </source>
</evidence>
<dbReference type="Pfam" id="PF02371">
    <property type="entry name" value="Transposase_20"/>
    <property type="match status" value="1"/>
</dbReference>
<keyword evidence="5" id="KW-1185">Reference proteome</keyword>
<evidence type="ECO:0000259" key="3">
    <source>
        <dbReference type="Pfam" id="PF02371"/>
    </source>
</evidence>
<evidence type="ECO:0000259" key="2">
    <source>
        <dbReference type="Pfam" id="PF01548"/>
    </source>
</evidence>
<reference evidence="4" key="1">
    <citation type="submission" date="2020-10" db="EMBL/GenBank/DDBJ databases">
        <title>Genomic Encyclopedia of Type Strains, Phase IV (KMG-IV): sequencing the most valuable type-strain genomes for metagenomic binning, comparative biology and taxonomic classification.</title>
        <authorList>
            <person name="Goeker M."/>
        </authorList>
    </citation>
    <scope>NUCLEOTIDE SEQUENCE</scope>
    <source>
        <strain evidence="4">DSM 13886</strain>
    </source>
</reference>
<dbReference type="NCBIfam" id="NF033542">
    <property type="entry name" value="transpos_IS110"/>
    <property type="match status" value="1"/>
</dbReference>
<dbReference type="PANTHER" id="PTHR33055">
    <property type="entry name" value="TRANSPOSASE FOR INSERTION SEQUENCE ELEMENT IS1111A"/>
    <property type="match status" value="1"/>
</dbReference>
<dbReference type="AlphaFoldDB" id="A0A927MT34"/>
<keyword evidence="1" id="KW-0175">Coiled coil</keyword>
<sequence>MQFKWNEKINQVTENTLVVGMDIAKHVHYACFVDERGRVIEKAFAVHQSKVGFESLYEKIRQTMKEAKKTDVIIGIEPTGHYWMNLAYFLDHYGIPLVMVNPMHVKRSKELDDNLPTKHDKKDALVIARLVKDGRFSYPRLLKDLEAELRIGSTLRSKLTEDLASIKNRIIRWLDRYFPEFTQVFPAFGKMALAALEMTPLPQDIEGKTAEELVFLYRKVEGMRTPQLPKAKLLIETSTNSIGLTEGTRMARHEIATLLRQYRLLENEIASVNSQLAEMAQTTMEYELLSSVPGLGDATIVDLLSEVGSFSLYENPRQLIKLAGLTLRENSSGQQKGQKHISKRGRKKLRYILFKVMVPLIRHNEAFKKLHEYYTTRQQNPLRGKQSMVVLCGKLLKILHGICKKKVRFNEQYMMKDLHCLAETAKHFLSARPITRRMTRRSQQNN</sequence>